<evidence type="ECO:0000256" key="4">
    <source>
        <dbReference type="ARBA" id="ARBA00022679"/>
    </source>
</evidence>
<dbReference type="AlphaFoldDB" id="A0A382USL8"/>
<organism evidence="6">
    <name type="scientific">marine metagenome</name>
    <dbReference type="NCBI Taxonomy" id="408172"/>
    <lineage>
        <taxon>unclassified sequences</taxon>
        <taxon>metagenomes</taxon>
        <taxon>ecological metagenomes</taxon>
    </lineage>
</organism>
<evidence type="ECO:0000256" key="3">
    <source>
        <dbReference type="ARBA" id="ARBA00022576"/>
    </source>
</evidence>
<accession>A0A382USL8</accession>
<comment type="cofactor">
    <cofactor evidence="1">
        <name>pyridoxal 5'-phosphate</name>
        <dbReference type="ChEBI" id="CHEBI:597326"/>
    </cofactor>
</comment>
<gene>
    <name evidence="6" type="ORF">METZ01_LOCUS389991</name>
</gene>
<sequence>MNVANRMSLLGTESAFDVLAKAKALEAQGKDIIHLEIGEPDFETPPHIKHAAAQALQNGYTHYVPTPGIP</sequence>
<dbReference type="SUPFAM" id="SSF53383">
    <property type="entry name" value="PLP-dependent transferases"/>
    <property type="match status" value="1"/>
</dbReference>
<comment type="similarity">
    <text evidence="2">Belongs to the class-I pyridoxal-phosphate-dependent aminotransferase family.</text>
</comment>
<dbReference type="InterPro" id="IPR015422">
    <property type="entry name" value="PyrdxlP-dep_Trfase_small"/>
</dbReference>
<dbReference type="InterPro" id="IPR015424">
    <property type="entry name" value="PyrdxlP-dep_Trfase"/>
</dbReference>
<dbReference type="EMBL" id="UINC01146425">
    <property type="protein sequence ID" value="SVD37137.1"/>
    <property type="molecule type" value="Genomic_DNA"/>
</dbReference>
<keyword evidence="5" id="KW-0663">Pyridoxal phosphate</keyword>
<evidence type="ECO:0000313" key="6">
    <source>
        <dbReference type="EMBL" id="SVD37137.1"/>
    </source>
</evidence>
<evidence type="ECO:0008006" key="7">
    <source>
        <dbReference type="Google" id="ProtNLM"/>
    </source>
</evidence>
<evidence type="ECO:0000256" key="5">
    <source>
        <dbReference type="ARBA" id="ARBA00022898"/>
    </source>
</evidence>
<keyword evidence="4" id="KW-0808">Transferase</keyword>
<feature type="non-terminal residue" evidence="6">
    <location>
        <position position="70"/>
    </location>
</feature>
<name>A0A382USL8_9ZZZZ</name>
<dbReference type="Gene3D" id="3.90.1150.10">
    <property type="entry name" value="Aspartate Aminotransferase, domain 1"/>
    <property type="match status" value="1"/>
</dbReference>
<dbReference type="GO" id="GO:0006520">
    <property type="term" value="P:amino acid metabolic process"/>
    <property type="evidence" value="ECO:0007669"/>
    <property type="project" value="InterPro"/>
</dbReference>
<evidence type="ECO:0000256" key="1">
    <source>
        <dbReference type="ARBA" id="ARBA00001933"/>
    </source>
</evidence>
<evidence type="ECO:0000256" key="2">
    <source>
        <dbReference type="ARBA" id="ARBA00007441"/>
    </source>
</evidence>
<dbReference type="InterPro" id="IPR050596">
    <property type="entry name" value="AspAT/PAT-like"/>
</dbReference>
<proteinExistence type="inferred from homology"/>
<dbReference type="GO" id="GO:0008483">
    <property type="term" value="F:transaminase activity"/>
    <property type="evidence" value="ECO:0007669"/>
    <property type="project" value="UniProtKB-KW"/>
</dbReference>
<keyword evidence="3" id="KW-0032">Aminotransferase</keyword>
<dbReference type="PANTHER" id="PTHR46383">
    <property type="entry name" value="ASPARTATE AMINOTRANSFERASE"/>
    <property type="match status" value="1"/>
</dbReference>
<dbReference type="PANTHER" id="PTHR46383:SF1">
    <property type="entry name" value="ASPARTATE AMINOTRANSFERASE"/>
    <property type="match status" value="1"/>
</dbReference>
<reference evidence="6" key="1">
    <citation type="submission" date="2018-05" db="EMBL/GenBank/DDBJ databases">
        <authorList>
            <person name="Lanie J.A."/>
            <person name="Ng W.-L."/>
            <person name="Kazmierczak K.M."/>
            <person name="Andrzejewski T.M."/>
            <person name="Davidsen T.M."/>
            <person name="Wayne K.J."/>
            <person name="Tettelin H."/>
            <person name="Glass J.I."/>
            <person name="Rusch D."/>
            <person name="Podicherti R."/>
            <person name="Tsui H.-C.T."/>
            <person name="Winkler M.E."/>
        </authorList>
    </citation>
    <scope>NUCLEOTIDE SEQUENCE</scope>
</reference>
<protein>
    <recommendedName>
        <fullName evidence="7">Aminotransferase class I/classII domain-containing protein</fullName>
    </recommendedName>
</protein>